<dbReference type="Proteomes" id="UP001321760">
    <property type="component" value="Unassembled WGS sequence"/>
</dbReference>
<keyword evidence="1" id="KW-0175">Coiled coil</keyword>
<dbReference type="AlphaFoldDB" id="A0AAV9GHJ7"/>
<keyword evidence="3" id="KW-1185">Reference proteome</keyword>
<evidence type="ECO:0000313" key="2">
    <source>
        <dbReference type="EMBL" id="KAK4447402.1"/>
    </source>
</evidence>
<protein>
    <submittedName>
        <fullName evidence="2">Uncharacterized protein</fullName>
    </submittedName>
</protein>
<evidence type="ECO:0000256" key="1">
    <source>
        <dbReference type="SAM" id="Coils"/>
    </source>
</evidence>
<proteinExistence type="predicted"/>
<accession>A0AAV9GHJ7</accession>
<name>A0AAV9GHJ7_9PEZI</name>
<feature type="coiled-coil region" evidence="1">
    <location>
        <begin position="50"/>
        <end position="77"/>
    </location>
</feature>
<gene>
    <name evidence="2" type="ORF">QBC34DRAFT_440146</name>
</gene>
<comment type="caution">
    <text evidence="2">The sequence shown here is derived from an EMBL/GenBank/DDBJ whole genome shotgun (WGS) entry which is preliminary data.</text>
</comment>
<evidence type="ECO:0000313" key="3">
    <source>
        <dbReference type="Proteomes" id="UP001321760"/>
    </source>
</evidence>
<reference evidence="2" key="2">
    <citation type="submission" date="2023-05" db="EMBL/GenBank/DDBJ databases">
        <authorList>
            <consortium name="Lawrence Berkeley National Laboratory"/>
            <person name="Steindorff A."/>
            <person name="Hensen N."/>
            <person name="Bonometti L."/>
            <person name="Westerberg I."/>
            <person name="Brannstrom I.O."/>
            <person name="Guillou S."/>
            <person name="Cros-Aarteil S."/>
            <person name="Calhoun S."/>
            <person name="Haridas S."/>
            <person name="Kuo A."/>
            <person name="Mondo S."/>
            <person name="Pangilinan J."/>
            <person name="Riley R."/>
            <person name="Labutti K."/>
            <person name="Andreopoulos B."/>
            <person name="Lipzen A."/>
            <person name="Chen C."/>
            <person name="Yanf M."/>
            <person name="Daum C."/>
            <person name="Ng V."/>
            <person name="Clum A."/>
            <person name="Ohm R."/>
            <person name="Martin F."/>
            <person name="Silar P."/>
            <person name="Natvig D."/>
            <person name="Lalanne C."/>
            <person name="Gautier V."/>
            <person name="Ament-Velasquez S.L."/>
            <person name="Kruys A."/>
            <person name="Hutchinson M.I."/>
            <person name="Powell A.J."/>
            <person name="Barry K."/>
            <person name="Miller A.N."/>
            <person name="Grigoriev I.V."/>
            <person name="Debuchy R."/>
            <person name="Gladieux P."/>
            <person name="Thoren M.H."/>
            <person name="Johannesson H."/>
        </authorList>
    </citation>
    <scope>NUCLEOTIDE SEQUENCE</scope>
    <source>
        <strain evidence="2">PSN243</strain>
    </source>
</reference>
<dbReference type="EMBL" id="MU865950">
    <property type="protein sequence ID" value="KAK4447402.1"/>
    <property type="molecule type" value="Genomic_DNA"/>
</dbReference>
<sequence>MPFRSASRSFSAKVAPRPLHQKLKSNRSLDDLIFWAIQANETNLGSQAQFRSVQKDLSAAQTRIKTLESKIVTAEAHLRDEHARYRTLFQGAEAAKQRHQGELVSRDSQHASRIASLEHHHAQTIAAMDFQHARRIASMESQHASNISDMVASHSMELATTIEQHAAEAEGLNRRITQLTSEIMADQKDSRAWNDEKLKQKFAALQQSVDKITSPWSLSFRPDWKPSSTLAPFGAGDDEHRCYLIRHEVWSVLIARFLSVPLGFGALGPQGEPALLGIFSAWRELFIGTSKTGESRNPLCCSWLTGWADFLSADTELCVKLFSNGREANKWRASTFESIAGAIAAESGEVAASLRQLFNENLQAAIDGIMSILATGISCTVSADAVHEVVRSAAELGLQLGVHPAQLELTRPKRETEVEIGPEFHDYADGANKDKGKKIRVDIAVSPGLNKLGGGAGNTDLKTALAACVIYPLA</sequence>
<reference evidence="2" key="1">
    <citation type="journal article" date="2023" name="Mol. Phylogenet. Evol.">
        <title>Genome-scale phylogeny and comparative genomics of the fungal order Sordariales.</title>
        <authorList>
            <person name="Hensen N."/>
            <person name="Bonometti L."/>
            <person name="Westerberg I."/>
            <person name="Brannstrom I.O."/>
            <person name="Guillou S."/>
            <person name="Cros-Aarteil S."/>
            <person name="Calhoun S."/>
            <person name="Haridas S."/>
            <person name="Kuo A."/>
            <person name="Mondo S."/>
            <person name="Pangilinan J."/>
            <person name="Riley R."/>
            <person name="LaButti K."/>
            <person name="Andreopoulos B."/>
            <person name="Lipzen A."/>
            <person name="Chen C."/>
            <person name="Yan M."/>
            <person name="Daum C."/>
            <person name="Ng V."/>
            <person name="Clum A."/>
            <person name="Steindorff A."/>
            <person name="Ohm R.A."/>
            <person name="Martin F."/>
            <person name="Silar P."/>
            <person name="Natvig D.O."/>
            <person name="Lalanne C."/>
            <person name="Gautier V."/>
            <person name="Ament-Velasquez S.L."/>
            <person name="Kruys A."/>
            <person name="Hutchinson M.I."/>
            <person name="Powell A.J."/>
            <person name="Barry K."/>
            <person name="Miller A.N."/>
            <person name="Grigoriev I.V."/>
            <person name="Debuchy R."/>
            <person name="Gladieux P."/>
            <person name="Hiltunen Thoren M."/>
            <person name="Johannesson H."/>
        </authorList>
    </citation>
    <scope>NUCLEOTIDE SEQUENCE</scope>
    <source>
        <strain evidence="2">PSN243</strain>
    </source>
</reference>
<organism evidence="2 3">
    <name type="scientific">Podospora aff. communis PSN243</name>
    <dbReference type="NCBI Taxonomy" id="3040156"/>
    <lineage>
        <taxon>Eukaryota</taxon>
        <taxon>Fungi</taxon>
        <taxon>Dikarya</taxon>
        <taxon>Ascomycota</taxon>
        <taxon>Pezizomycotina</taxon>
        <taxon>Sordariomycetes</taxon>
        <taxon>Sordariomycetidae</taxon>
        <taxon>Sordariales</taxon>
        <taxon>Podosporaceae</taxon>
        <taxon>Podospora</taxon>
    </lineage>
</organism>